<feature type="compositionally biased region" description="Low complexity" evidence="1">
    <location>
        <begin position="42"/>
        <end position="57"/>
    </location>
</feature>
<protein>
    <submittedName>
        <fullName evidence="2">Uncharacterized protein</fullName>
    </submittedName>
</protein>
<dbReference type="GeneID" id="6010857"/>
<dbReference type="EMBL" id="AACS02000010">
    <property type="protein sequence ID" value="EAU87320.2"/>
    <property type="molecule type" value="Genomic_DNA"/>
</dbReference>
<comment type="caution">
    <text evidence="2">The sequence shown here is derived from an EMBL/GenBank/DDBJ whole genome shotgun (WGS) entry which is preliminary data.</text>
</comment>
<dbReference type="OrthoDB" id="3060861at2759"/>
<evidence type="ECO:0000256" key="1">
    <source>
        <dbReference type="SAM" id="MobiDB-lite"/>
    </source>
</evidence>
<sequence length="374" mass="41577">MIPTAAPKKKRAPRRCMRCPNRPLLSTCEHRFRKPRLETTGVPSTPNTNVTSTATTIPPIPPPIDPLLLEEERLMRETALLRDGLMQSAGPANIDEQPEEDGGTRTPSPRIDGQSQTQHMGSPGAPASDEPQQEGGGGPHTQARTVEGETQTQPPRTPSPAVQSRSPSPTPSPAMQDEPQSQRPGKEATRRVKRIQPSGVNHFHGFVEGAGRGSEEYRVYRVRELKPPITDETKATKDLERWTIDLLSRCEAISTRSGCWLYMAIQHPAARTPFVHFMSRKLRRDAPEACKLIHREVRQTMNALTRAHRRGRVELEVELEKTKDDLESAQKRAEDAERALEALKAKLAASLQGSSQATDFPQDTQPEQPVHPEE</sequence>
<dbReference type="InParanoid" id="A8NK39"/>
<gene>
    <name evidence="2" type="ORF">CC1G_02079</name>
</gene>
<dbReference type="VEuPathDB" id="FungiDB:CC1G_02079"/>
<feature type="region of interest" description="Disordered" evidence="1">
    <location>
        <begin position="35"/>
        <end position="63"/>
    </location>
</feature>
<dbReference type="eggNOG" id="ENOG502R8H9">
    <property type="taxonomic scope" value="Eukaryota"/>
</dbReference>
<proteinExistence type="predicted"/>
<dbReference type="Proteomes" id="UP000001861">
    <property type="component" value="Unassembled WGS sequence"/>
</dbReference>
<feature type="compositionally biased region" description="Polar residues" evidence="1">
    <location>
        <begin position="142"/>
        <end position="167"/>
    </location>
</feature>
<dbReference type="RefSeq" id="XP_001834343.2">
    <property type="nucleotide sequence ID" value="XM_001834291.2"/>
</dbReference>
<keyword evidence="3" id="KW-1185">Reference proteome</keyword>
<reference evidence="2 3" key="1">
    <citation type="journal article" date="2010" name="Proc. Natl. Acad. Sci. U.S.A.">
        <title>Insights into evolution of multicellular fungi from the assembled chromosomes of the mushroom Coprinopsis cinerea (Coprinus cinereus).</title>
        <authorList>
            <person name="Stajich J.E."/>
            <person name="Wilke S.K."/>
            <person name="Ahren D."/>
            <person name="Au C.H."/>
            <person name="Birren B.W."/>
            <person name="Borodovsky M."/>
            <person name="Burns C."/>
            <person name="Canback B."/>
            <person name="Casselton L.A."/>
            <person name="Cheng C.K."/>
            <person name="Deng J."/>
            <person name="Dietrich F.S."/>
            <person name="Fargo D.C."/>
            <person name="Farman M.L."/>
            <person name="Gathman A.C."/>
            <person name="Goldberg J."/>
            <person name="Guigo R."/>
            <person name="Hoegger P.J."/>
            <person name="Hooker J.B."/>
            <person name="Huggins A."/>
            <person name="James T.Y."/>
            <person name="Kamada T."/>
            <person name="Kilaru S."/>
            <person name="Kodira C."/>
            <person name="Kues U."/>
            <person name="Kupfer D."/>
            <person name="Kwan H.S."/>
            <person name="Lomsadze A."/>
            <person name="Li W."/>
            <person name="Lilly W.W."/>
            <person name="Ma L.J."/>
            <person name="Mackey A.J."/>
            <person name="Manning G."/>
            <person name="Martin F."/>
            <person name="Muraguchi H."/>
            <person name="Natvig D.O."/>
            <person name="Palmerini H."/>
            <person name="Ramesh M.A."/>
            <person name="Rehmeyer C.J."/>
            <person name="Roe B.A."/>
            <person name="Shenoy N."/>
            <person name="Stanke M."/>
            <person name="Ter-Hovhannisyan V."/>
            <person name="Tunlid A."/>
            <person name="Velagapudi R."/>
            <person name="Vision T.J."/>
            <person name="Zeng Q."/>
            <person name="Zolan M.E."/>
            <person name="Pukkila P.J."/>
        </authorList>
    </citation>
    <scope>NUCLEOTIDE SEQUENCE [LARGE SCALE GENOMIC DNA]</scope>
    <source>
        <strain evidence="3">Okayama-7 / 130 / ATCC MYA-4618 / FGSC 9003</strain>
    </source>
</reference>
<feature type="compositionally biased region" description="Polar residues" evidence="1">
    <location>
        <begin position="351"/>
        <end position="367"/>
    </location>
</feature>
<feature type="region of interest" description="Disordered" evidence="1">
    <location>
        <begin position="348"/>
        <end position="374"/>
    </location>
</feature>
<evidence type="ECO:0000313" key="3">
    <source>
        <dbReference type="Proteomes" id="UP000001861"/>
    </source>
</evidence>
<feature type="region of interest" description="Disordered" evidence="1">
    <location>
        <begin position="89"/>
        <end position="207"/>
    </location>
</feature>
<organism evidence="2 3">
    <name type="scientific">Coprinopsis cinerea (strain Okayama-7 / 130 / ATCC MYA-4618 / FGSC 9003)</name>
    <name type="common">Inky cap fungus</name>
    <name type="synonym">Hormographiella aspergillata</name>
    <dbReference type="NCBI Taxonomy" id="240176"/>
    <lineage>
        <taxon>Eukaryota</taxon>
        <taxon>Fungi</taxon>
        <taxon>Dikarya</taxon>
        <taxon>Basidiomycota</taxon>
        <taxon>Agaricomycotina</taxon>
        <taxon>Agaricomycetes</taxon>
        <taxon>Agaricomycetidae</taxon>
        <taxon>Agaricales</taxon>
        <taxon>Agaricineae</taxon>
        <taxon>Psathyrellaceae</taxon>
        <taxon>Coprinopsis</taxon>
    </lineage>
</organism>
<dbReference type="AlphaFoldDB" id="A8NK39"/>
<evidence type="ECO:0000313" key="2">
    <source>
        <dbReference type="EMBL" id="EAU87320.2"/>
    </source>
</evidence>
<dbReference type="KEGG" id="cci:CC1G_02079"/>
<dbReference type="OMA" id="AIHENPF"/>
<accession>A8NK39</accession>
<name>A8NK39_COPC7</name>
<dbReference type="HOGENOM" id="CLU_070367_0_0_1"/>